<protein>
    <submittedName>
        <fullName evidence="2">Uncharacterized protein</fullName>
    </submittedName>
</protein>
<accession>A0A7W6NR55</accession>
<gene>
    <name evidence="2" type="ORF">GGR12_002698</name>
</gene>
<evidence type="ECO:0000256" key="1">
    <source>
        <dbReference type="SAM" id="SignalP"/>
    </source>
</evidence>
<dbReference type="AlphaFoldDB" id="A0A7W6NR55"/>
<reference evidence="2 3" key="1">
    <citation type="submission" date="2020-08" db="EMBL/GenBank/DDBJ databases">
        <title>Genomic Encyclopedia of Type Strains, Phase IV (KMG-IV): sequencing the most valuable type-strain genomes for metagenomic binning, comparative biology and taxonomic classification.</title>
        <authorList>
            <person name="Goeker M."/>
        </authorList>
    </citation>
    <scope>NUCLEOTIDE SEQUENCE [LARGE SCALE GENOMIC DNA]</scope>
    <source>
        <strain evidence="2 3">DSM 23960</strain>
    </source>
</reference>
<feature type="chain" id="PRO_5030674828" evidence="1">
    <location>
        <begin position="26"/>
        <end position="84"/>
    </location>
</feature>
<dbReference type="EMBL" id="JACIDM010000003">
    <property type="protein sequence ID" value="MBB4083810.1"/>
    <property type="molecule type" value="Genomic_DNA"/>
</dbReference>
<organism evidence="2 3">
    <name type="scientific">Brevundimonas lenta</name>
    <dbReference type="NCBI Taxonomy" id="424796"/>
    <lineage>
        <taxon>Bacteria</taxon>
        <taxon>Pseudomonadati</taxon>
        <taxon>Pseudomonadota</taxon>
        <taxon>Alphaproteobacteria</taxon>
        <taxon>Caulobacterales</taxon>
        <taxon>Caulobacteraceae</taxon>
        <taxon>Brevundimonas</taxon>
    </lineage>
</organism>
<comment type="caution">
    <text evidence="2">The sequence shown here is derived from an EMBL/GenBank/DDBJ whole genome shotgun (WGS) entry which is preliminary data.</text>
</comment>
<evidence type="ECO:0000313" key="2">
    <source>
        <dbReference type="EMBL" id="MBB4083810.1"/>
    </source>
</evidence>
<evidence type="ECO:0000313" key="3">
    <source>
        <dbReference type="Proteomes" id="UP000529946"/>
    </source>
</evidence>
<proteinExistence type="predicted"/>
<name>A0A7W6NR55_9CAUL</name>
<keyword evidence="1" id="KW-0732">Signal</keyword>
<dbReference type="Proteomes" id="UP000529946">
    <property type="component" value="Unassembled WGS sequence"/>
</dbReference>
<sequence length="84" mass="9251">MKLPRVLIAAALAVSVASVATSASAQTNYFVGPQGYGFQYTYYIGGQLVSTHYLGCNGWESWDGYNGWADLTMGDSYDYIEWEC</sequence>
<feature type="signal peptide" evidence="1">
    <location>
        <begin position="1"/>
        <end position="25"/>
    </location>
</feature>
<keyword evidence="3" id="KW-1185">Reference proteome</keyword>
<dbReference type="RefSeq" id="WP_183204958.1">
    <property type="nucleotide sequence ID" value="NZ_BAAAER010000003.1"/>
</dbReference>